<dbReference type="GO" id="GO:0022627">
    <property type="term" value="C:cytosolic small ribosomal subunit"/>
    <property type="evidence" value="ECO:0007669"/>
    <property type="project" value="TreeGrafter"/>
</dbReference>
<dbReference type="Pfam" id="PF07650">
    <property type="entry name" value="KH_2"/>
    <property type="match status" value="1"/>
</dbReference>
<dbReference type="GO" id="GO:0006412">
    <property type="term" value="P:translation"/>
    <property type="evidence" value="ECO:0007669"/>
    <property type="project" value="InterPro"/>
</dbReference>
<dbReference type="FunFam" id="3.30.300.20:FF:000006">
    <property type="entry name" value="40S ribosomal protein S3"/>
    <property type="match status" value="1"/>
</dbReference>
<dbReference type="InterPro" id="IPR001351">
    <property type="entry name" value="Ribosomal_uS3_C"/>
</dbReference>
<dbReference type="GO" id="GO:0005634">
    <property type="term" value="C:nucleus"/>
    <property type="evidence" value="ECO:0007669"/>
    <property type="project" value="TreeGrafter"/>
</dbReference>
<dbReference type="Proteomes" id="UP000050795">
    <property type="component" value="Unassembled WGS sequence"/>
</dbReference>
<dbReference type="NCBIfam" id="TIGR01008">
    <property type="entry name" value="uS3_euk_arch"/>
    <property type="match status" value="1"/>
</dbReference>
<dbReference type="InterPro" id="IPR005703">
    <property type="entry name" value="Ribosomal_uS3_euk/arc"/>
</dbReference>
<dbReference type="InterPro" id="IPR018280">
    <property type="entry name" value="Ribosomal_uS3_CS"/>
</dbReference>
<evidence type="ECO:0000256" key="2">
    <source>
        <dbReference type="ARBA" id="ARBA00022884"/>
    </source>
</evidence>
<keyword evidence="4 6" id="KW-0687">Ribonucleoprotein</keyword>
<dbReference type="Gene3D" id="3.30.1140.32">
    <property type="entry name" value="Ribosomal protein S3, C-terminal domain"/>
    <property type="match status" value="1"/>
</dbReference>
<dbReference type="Gene3D" id="3.30.300.20">
    <property type="match status" value="1"/>
</dbReference>
<evidence type="ECO:0000256" key="4">
    <source>
        <dbReference type="ARBA" id="ARBA00023274"/>
    </source>
</evidence>
<keyword evidence="9" id="KW-1185">Reference proteome</keyword>
<dbReference type="InterPro" id="IPR004044">
    <property type="entry name" value="KH_dom_type_2"/>
</dbReference>
<dbReference type="InterPro" id="IPR036419">
    <property type="entry name" value="Ribosomal_S3_C_sf"/>
</dbReference>
<dbReference type="SUPFAM" id="SSF54814">
    <property type="entry name" value="Prokaryotic type KH domain (KH-domain type II)"/>
    <property type="match status" value="1"/>
</dbReference>
<evidence type="ECO:0000313" key="10">
    <source>
        <dbReference type="WBParaSite" id="TREG1_106230.1"/>
    </source>
</evidence>
<dbReference type="FunFam" id="3.30.1140.32:FF:000004">
    <property type="entry name" value="40S ribosomal protein S3"/>
    <property type="match status" value="1"/>
</dbReference>
<keyword evidence="3 6" id="KW-0689">Ribosomal protein</keyword>
<keyword evidence="2" id="KW-0694">RNA-binding</keyword>
<comment type="similarity">
    <text evidence="1 6">Belongs to the universal ribosomal protein uS3 family.</text>
</comment>
<name>A0AA85IMR1_TRIRE</name>
<evidence type="ECO:0000256" key="5">
    <source>
        <dbReference type="ARBA" id="ARBA00035408"/>
    </source>
</evidence>
<dbReference type="AlphaFoldDB" id="A0AA85IMR1"/>
<dbReference type="GO" id="GO:0003735">
    <property type="term" value="F:structural constituent of ribosome"/>
    <property type="evidence" value="ECO:0007669"/>
    <property type="project" value="InterPro"/>
</dbReference>
<dbReference type="GO" id="GO:2001235">
    <property type="term" value="P:positive regulation of apoptotic signaling pathway"/>
    <property type="evidence" value="ECO:0007669"/>
    <property type="project" value="TreeGrafter"/>
</dbReference>
<protein>
    <recommendedName>
        <fullName evidence="5">40S ribosomal protein S3</fullName>
    </recommendedName>
</protein>
<feature type="domain" description="Small ribosomal subunit protein uS3 C-terminal" evidence="7">
    <location>
        <begin position="108"/>
        <end position="190"/>
    </location>
</feature>
<dbReference type="NCBIfam" id="NF003219">
    <property type="entry name" value="PRK04191.1"/>
    <property type="match status" value="1"/>
</dbReference>
<evidence type="ECO:0000256" key="6">
    <source>
        <dbReference type="RuleBase" id="RU003624"/>
    </source>
</evidence>
<evidence type="ECO:0000259" key="7">
    <source>
        <dbReference type="Pfam" id="PF00189"/>
    </source>
</evidence>
<dbReference type="PROSITE" id="PS00548">
    <property type="entry name" value="RIBOSOMAL_S3"/>
    <property type="match status" value="1"/>
</dbReference>
<organism evidence="9 10">
    <name type="scientific">Trichobilharzia regenti</name>
    <name type="common">Nasal bird schistosome</name>
    <dbReference type="NCBI Taxonomy" id="157069"/>
    <lineage>
        <taxon>Eukaryota</taxon>
        <taxon>Metazoa</taxon>
        <taxon>Spiralia</taxon>
        <taxon>Lophotrochozoa</taxon>
        <taxon>Platyhelminthes</taxon>
        <taxon>Trematoda</taxon>
        <taxon>Digenea</taxon>
        <taxon>Strigeidida</taxon>
        <taxon>Schistosomatoidea</taxon>
        <taxon>Schistosomatidae</taxon>
        <taxon>Trichobilharzia</taxon>
    </lineage>
</organism>
<evidence type="ECO:0000259" key="8">
    <source>
        <dbReference type="Pfam" id="PF07650"/>
    </source>
</evidence>
<reference evidence="10" key="2">
    <citation type="submission" date="2023-11" db="UniProtKB">
        <authorList>
            <consortium name="WormBaseParasite"/>
        </authorList>
    </citation>
    <scope>IDENTIFICATION</scope>
</reference>
<dbReference type="Pfam" id="PF00189">
    <property type="entry name" value="Ribosomal_S3_C"/>
    <property type="match status" value="1"/>
</dbReference>
<dbReference type="SUPFAM" id="SSF54821">
    <property type="entry name" value="Ribosomal protein S3 C-terminal domain"/>
    <property type="match status" value="1"/>
</dbReference>
<evidence type="ECO:0000256" key="1">
    <source>
        <dbReference type="ARBA" id="ARBA00010761"/>
    </source>
</evidence>
<evidence type="ECO:0000256" key="3">
    <source>
        <dbReference type="ARBA" id="ARBA00022980"/>
    </source>
</evidence>
<sequence length="260" mass="29098">MANTPKISLKRKFIKAGVFKAELDEFLKRELADDGYSGFQVRESRKYTEVIILATKTQSVLGEGSRRIRELTSVLQKRFGFPDGTLGLFAEKMTFRGLSAIAQAESLRYKLTYGLPVRKACYGILRFIMESGARGAEVVVSGKIKGQRAKAMKFCDGLMIHSGDPVNYYIDKAVRHVQLPQGILGIKVKIMLDHDSSGKKGPRKPLPDSVTILAAKEEVLPTAPYSENKILLRSIIYFSSKYTHFCVLIRDNFTDPDLLV</sequence>
<dbReference type="PANTHER" id="PTHR11760">
    <property type="entry name" value="30S/40S RIBOSOMAL PROTEIN S3"/>
    <property type="match status" value="1"/>
</dbReference>
<accession>A0AA85IMR1</accession>
<reference evidence="9" key="1">
    <citation type="submission" date="2022-06" db="EMBL/GenBank/DDBJ databases">
        <authorList>
            <person name="Berger JAMES D."/>
            <person name="Berger JAMES D."/>
        </authorList>
    </citation>
    <scope>NUCLEOTIDE SEQUENCE [LARGE SCALE GENOMIC DNA]</scope>
</reference>
<dbReference type="InterPro" id="IPR057258">
    <property type="entry name" value="Ribosomal_uS3"/>
</dbReference>
<dbReference type="InterPro" id="IPR015946">
    <property type="entry name" value="KH_dom-like_a/b"/>
</dbReference>
<feature type="domain" description="KH type-2" evidence="8">
    <location>
        <begin position="22"/>
        <end position="81"/>
    </location>
</feature>
<proteinExistence type="inferred from homology"/>
<dbReference type="CDD" id="cd02413">
    <property type="entry name" value="KH-II_40S_S3"/>
    <property type="match status" value="1"/>
</dbReference>
<evidence type="ECO:0000313" key="9">
    <source>
        <dbReference type="Proteomes" id="UP000050795"/>
    </source>
</evidence>
<dbReference type="PANTHER" id="PTHR11760:SF32">
    <property type="entry name" value="SMALL RIBOSOMAL SUBUNIT PROTEIN US3"/>
    <property type="match status" value="1"/>
</dbReference>
<dbReference type="InterPro" id="IPR009019">
    <property type="entry name" value="KH_sf_prok-type"/>
</dbReference>
<dbReference type="WBParaSite" id="TREG1_106230.1">
    <property type="protein sequence ID" value="TREG1_106230.1"/>
    <property type="gene ID" value="TREG1_106230"/>
</dbReference>
<dbReference type="GO" id="GO:0003723">
    <property type="term" value="F:RNA binding"/>
    <property type="evidence" value="ECO:0007669"/>
    <property type="project" value="UniProtKB-KW"/>
</dbReference>